<evidence type="ECO:0000313" key="20">
    <source>
        <dbReference type="Proteomes" id="UP000265120"/>
    </source>
</evidence>
<keyword evidence="3" id="KW-0678">Repressor</keyword>
<feature type="compositionally biased region" description="Polar residues" evidence="17">
    <location>
        <begin position="815"/>
        <end position="851"/>
    </location>
</feature>
<keyword evidence="11 15" id="KW-0238">DNA-binding</keyword>
<dbReference type="FunCoup" id="A0A3P8X5M3">
    <property type="interactions" value="767"/>
</dbReference>
<dbReference type="InterPro" id="IPR041057">
    <property type="entry name" value="ZHX_Znf_C2H2"/>
</dbReference>
<evidence type="ECO:0000256" key="17">
    <source>
        <dbReference type="SAM" id="MobiDB-lite"/>
    </source>
</evidence>
<keyword evidence="9" id="KW-0862">Zinc</keyword>
<dbReference type="Gene3D" id="1.10.10.60">
    <property type="entry name" value="Homeodomain-like"/>
    <property type="match status" value="5"/>
</dbReference>
<keyword evidence="20" id="KW-1185">Reference proteome</keyword>
<feature type="DNA-binding region" description="Homeobox" evidence="15">
    <location>
        <begin position="718"/>
        <end position="765"/>
    </location>
</feature>
<dbReference type="GO" id="GO:0008270">
    <property type="term" value="F:zinc ion binding"/>
    <property type="evidence" value="ECO:0007669"/>
    <property type="project" value="UniProtKB-KW"/>
</dbReference>
<proteinExistence type="inferred from homology"/>
<dbReference type="OrthoDB" id="9934076at2759"/>
<dbReference type="GeneTree" id="ENSGT00950000182893"/>
<dbReference type="Gene3D" id="3.30.160.60">
    <property type="entry name" value="Classic Zinc Finger"/>
    <property type="match status" value="1"/>
</dbReference>
<protein>
    <submittedName>
        <fullName evidence="19">Zinc fingers and homeoboxes 3b</fullName>
    </submittedName>
</protein>
<evidence type="ECO:0000313" key="19">
    <source>
        <dbReference type="Ensembl" id="ENSCSEP00000032730.1"/>
    </source>
</evidence>
<dbReference type="Pfam" id="PF00046">
    <property type="entry name" value="Homeodomain"/>
    <property type="match status" value="3"/>
</dbReference>
<evidence type="ECO:0000256" key="7">
    <source>
        <dbReference type="ARBA" id="ARBA00022771"/>
    </source>
</evidence>
<keyword evidence="13" id="KW-0804">Transcription</keyword>
<dbReference type="Pfam" id="PF18387">
    <property type="entry name" value="zf_C2H2_ZHX"/>
    <property type="match status" value="1"/>
</dbReference>
<feature type="domain" description="Homeobox" evidence="18">
    <location>
        <begin position="849"/>
        <end position="909"/>
    </location>
</feature>
<dbReference type="FunFam" id="1.10.10.60:FF:000212">
    <property type="entry name" value="Zinc fingers and homeoboxes protein 3"/>
    <property type="match status" value="1"/>
</dbReference>
<name>A0A3P8X5M3_CYNSE</name>
<evidence type="ECO:0000256" key="6">
    <source>
        <dbReference type="ARBA" id="ARBA00022737"/>
    </source>
</evidence>
<reference evidence="19" key="3">
    <citation type="submission" date="2025-09" db="UniProtKB">
        <authorList>
            <consortium name="Ensembl"/>
        </authorList>
    </citation>
    <scope>IDENTIFICATION</scope>
</reference>
<feature type="compositionally biased region" description="Basic and acidic residues" evidence="17">
    <location>
        <begin position="731"/>
        <end position="756"/>
    </location>
</feature>
<feature type="domain" description="Homeobox" evidence="18">
    <location>
        <begin position="716"/>
        <end position="764"/>
    </location>
</feature>
<dbReference type="Proteomes" id="UP000265120">
    <property type="component" value="Chromosome 10"/>
</dbReference>
<dbReference type="GeneID" id="103385459"/>
<feature type="DNA-binding region" description="Homeobox" evidence="15">
    <location>
        <begin position="288"/>
        <end position="330"/>
    </location>
</feature>
<dbReference type="AlphaFoldDB" id="A0A3P8X5M3"/>
<feature type="compositionally biased region" description="Low complexity" evidence="17">
    <location>
        <begin position="649"/>
        <end position="667"/>
    </location>
</feature>
<dbReference type="PROSITE" id="PS00028">
    <property type="entry name" value="ZINC_FINGER_C2H2_1"/>
    <property type="match status" value="1"/>
</dbReference>
<dbReference type="GO" id="GO:0000981">
    <property type="term" value="F:DNA-binding transcription factor activity, RNA polymerase II-specific"/>
    <property type="evidence" value="ECO:0007669"/>
    <property type="project" value="InterPro"/>
</dbReference>
<feature type="compositionally biased region" description="Low complexity" evidence="17">
    <location>
        <begin position="984"/>
        <end position="997"/>
    </location>
</feature>
<dbReference type="SMART" id="SM00389">
    <property type="entry name" value="HOX"/>
    <property type="match status" value="5"/>
</dbReference>
<dbReference type="GO" id="GO:0030154">
    <property type="term" value="P:cell differentiation"/>
    <property type="evidence" value="ECO:0007669"/>
    <property type="project" value="UniProtKB-KW"/>
</dbReference>
<evidence type="ECO:0000256" key="3">
    <source>
        <dbReference type="ARBA" id="ARBA00022491"/>
    </source>
</evidence>
<organism evidence="19 20">
    <name type="scientific">Cynoglossus semilaevis</name>
    <name type="common">Tongue sole</name>
    <dbReference type="NCBI Taxonomy" id="244447"/>
    <lineage>
        <taxon>Eukaryota</taxon>
        <taxon>Metazoa</taxon>
        <taxon>Chordata</taxon>
        <taxon>Craniata</taxon>
        <taxon>Vertebrata</taxon>
        <taxon>Euteleostomi</taxon>
        <taxon>Actinopterygii</taxon>
        <taxon>Neopterygii</taxon>
        <taxon>Teleostei</taxon>
        <taxon>Neoteleostei</taxon>
        <taxon>Acanthomorphata</taxon>
        <taxon>Carangaria</taxon>
        <taxon>Pleuronectiformes</taxon>
        <taxon>Pleuronectoidei</taxon>
        <taxon>Cynoglossidae</taxon>
        <taxon>Cynoglossinae</taxon>
        <taxon>Cynoglossus</taxon>
    </lineage>
</organism>
<dbReference type="InterPro" id="IPR009057">
    <property type="entry name" value="Homeodomain-like_sf"/>
</dbReference>
<sequence>MASKRKSSVPCMIPSKVLCSSEEHGTDSDTPPQPAVSGRGPRSPVDPGESSRPEGADGAGTYTCRLCNFETQDLNLFLDHVYSGHPDFCSDPRFSCVGCGVSVLKFEGLALHNARVHPSTCDTALQLKKKDGRAVVEQNLVTRAAPSRGSEISISKTPIMRMMKVKSEAKRIAVAQQVSKESSSDPGPVSPSPRDPEKKESGALTVVHVPGVVQNGSCRVTRPSAIQIVNGCGSLPELKSPVSRVVSLVHNKSLTRAVTSDHLPKVMIPLNSIPTYSASMDCSSFLKTSFNKFPYPTKAELCYLTVVTRFPEEQIKIWFTAQRLKQGISWSPEEIEEARRKMFNTIIQTAPAAPQNQAHSHHGPAQHTITVLPASLGAAGIPHVLQGSFVSQGGVIVTQPVVANGIQVNSAPLALAVTPKPQAASRPMMQARPAAALVADKGVRMVVGAGGSSSKSNDNRGGAGATASVVSLNAGNGKEAGVSAHVSTAGVTVCRDQVKTTDSSHDNDSDCSLNTDCKHSDSEDNNNNSTDTAAPPATEPLCLKPEEAVSPSSKPPSPSAPPSRTTVSSFLDPGFFKSKKSQEQLNVLKDSFQVSQFPDQDQVDRLSSLTGLPVRDVRKWFSDRRYHFRHQKGLRGSAESPSTKAGTGPSSPVDPLESSSSSSSRNSAGGKQSRHSSAALSPPTPQTPPSPTPPRRQPRLPPLDFTAVRYKEREPHQVKALEFSFSQNPDPSREEVDRLRTETKMTRREIHGWFSDRRKKVEKQQQQQEKEEYEKGEEQEEDSLGQLKVNPIKINLKMLKVTKSGGKVKAGSLESAAQPQRPNSPKASASGNQKQAPPTIPTSHTSGSPKATSVRGKKTAEQLHLLKQIYARTQWPSAAQYDQLISSTGLSRPEVVRWFGDCRYVQKNGQLKWLGEYQSWALGEDLPPEKEQILHTHLQNHGRPDDTQLQDLVRSSGLSAELVQHWFTTKAALLLRDTSGATAEPSVPTEPSSTPPCSGGGSTEKVESDCGTAAESTEAEAETHTLTVCSGADPAQRDGRDPHPAPV</sequence>
<feature type="DNA-binding region" description="Homeobox" evidence="15">
    <location>
        <begin position="579"/>
        <end position="632"/>
    </location>
</feature>
<evidence type="ECO:0000256" key="8">
    <source>
        <dbReference type="ARBA" id="ARBA00022782"/>
    </source>
</evidence>
<dbReference type="PROSITE" id="PS00027">
    <property type="entry name" value="HOMEOBOX_1"/>
    <property type="match status" value="1"/>
</dbReference>
<dbReference type="PANTHER" id="PTHR15467">
    <property type="entry name" value="ZINC-FINGERS AND HOMEOBOXES RELATED"/>
    <property type="match status" value="1"/>
</dbReference>
<evidence type="ECO:0000256" key="12">
    <source>
        <dbReference type="ARBA" id="ARBA00023155"/>
    </source>
</evidence>
<dbReference type="GO" id="GO:0003677">
    <property type="term" value="F:DNA binding"/>
    <property type="evidence" value="ECO:0007669"/>
    <property type="project" value="UniProtKB-UniRule"/>
</dbReference>
<feature type="compositionally biased region" description="Low complexity" evidence="17">
    <location>
        <begin position="525"/>
        <end position="536"/>
    </location>
</feature>
<dbReference type="Ensembl" id="ENSCSET00000033153.1">
    <property type="protein sequence ID" value="ENSCSEP00000032730.1"/>
    <property type="gene ID" value="ENSCSEG00000021007.1"/>
</dbReference>
<feature type="region of interest" description="Disordered" evidence="17">
    <location>
        <begin position="517"/>
        <end position="571"/>
    </location>
</feature>
<evidence type="ECO:0000256" key="2">
    <source>
        <dbReference type="ARBA" id="ARBA00007440"/>
    </source>
</evidence>
<feature type="region of interest" description="Disordered" evidence="17">
    <location>
        <begin position="19"/>
        <end position="57"/>
    </location>
</feature>
<feature type="domain" description="Homeobox" evidence="18">
    <location>
        <begin position="286"/>
        <end position="329"/>
    </location>
</feature>
<feature type="region of interest" description="Disordered" evidence="17">
    <location>
        <begin position="981"/>
        <end position="1047"/>
    </location>
</feature>
<dbReference type="SUPFAM" id="SSF46689">
    <property type="entry name" value="Homeodomain-like"/>
    <property type="match status" value="4"/>
</dbReference>
<dbReference type="InterPro" id="IPR013087">
    <property type="entry name" value="Znf_C2H2_type"/>
</dbReference>
<feature type="compositionally biased region" description="Basic and acidic residues" evidence="17">
    <location>
        <begin position="709"/>
        <end position="719"/>
    </location>
</feature>
<feature type="region of interest" description="Disordered" evidence="17">
    <location>
        <begin position="810"/>
        <end position="858"/>
    </location>
</feature>
<dbReference type="GO" id="GO:0005634">
    <property type="term" value="C:nucleus"/>
    <property type="evidence" value="ECO:0007669"/>
    <property type="project" value="UniProtKB-SubCell"/>
</dbReference>
<dbReference type="OMA" id="ACEPEDD"/>
<feature type="DNA-binding region" description="Homeobox" evidence="15">
    <location>
        <begin position="851"/>
        <end position="910"/>
    </location>
</feature>
<keyword evidence="14 15" id="KW-0539">Nucleus</keyword>
<evidence type="ECO:0000256" key="5">
    <source>
        <dbReference type="ARBA" id="ARBA00022723"/>
    </source>
</evidence>
<feature type="region of interest" description="Disordered" evidence="17">
    <location>
        <begin position="175"/>
        <end position="200"/>
    </location>
</feature>
<feature type="region of interest" description="Disordered" evidence="17">
    <location>
        <begin position="631"/>
        <end position="789"/>
    </location>
</feature>
<dbReference type="FunFam" id="1.10.10.60:FF:000062">
    <property type="entry name" value="zinc fingers and homeoboxes protein 3"/>
    <property type="match status" value="1"/>
</dbReference>
<dbReference type="STRING" id="244447.ENSCSEP00000032730"/>
<dbReference type="InterPro" id="IPR017970">
    <property type="entry name" value="Homeobox_CS"/>
</dbReference>
<evidence type="ECO:0000256" key="16">
    <source>
        <dbReference type="RuleBase" id="RU000682"/>
    </source>
</evidence>
<evidence type="ECO:0000256" key="11">
    <source>
        <dbReference type="ARBA" id="ARBA00023125"/>
    </source>
</evidence>
<keyword evidence="7" id="KW-0863">Zinc-finger</keyword>
<keyword evidence="5" id="KW-0479">Metal-binding</keyword>
<dbReference type="PANTHER" id="PTHR15467:SF6">
    <property type="entry name" value="ZINC FINGERS AND HOMEOBOXES PROTEIN 3"/>
    <property type="match status" value="1"/>
</dbReference>
<evidence type="ECO:0000256" key="1">
    <source>
        <dbReference type="ARBA" id="ARBA00004123"/>
    </source>
</evidence>
<feature type="compositionally biased region" description="Basic and acidic residues" evidence="17">
    <location>
        <begin position="1035"/>
        <end position="1047"/>
    </location>
</feature>
<evidence type="ECO:0000256" key="13">
    <source>
        <dbReference type="ARBA" id="ARBA00023163"/>
    </source>
</evidence>
<evidence type="ECO:0000256" key="9">
    <source>
        <dbReference type="ARBA" id="ARBA00022833"/>
    </source>
</evidence>
<dbReference type="InterPro" id="IPR036236">
    <property type="entry name" value="Znf_C2H2_sf"/>
</dbReference>
<evidence type="ECO:0000256" key="10">
    <source>
        <dbReference type="ARBA" id="ARBA00023015"/>
    </source>
</evidence>
<evidence type="ECO:0000256" key="15">
    <source>
        <dbReference type="PROSITE-ProRule" id="PRU00108"/>
    </source>
</evidence>
<keyword evidence="6" id="KW-0677">Repeat</keyword>
<dbReference type="CDD" id="cd00086">
    <property type="entry name" value="homeodomain"/>
    <property type="match status" value="5"/>
</dbReference>
<evidence type="ECO:0000256" key="14">
    <source>
        <dbReference type="ARBA" id="ARBA00023242"/>
    </source>
</evidence>
<evidence type="ECO:0000259" key="18">
    <source>
        <dbReference type="PROSITE" id="PS50071"/>
    </source>
</evidence>
<comment type="subcellular location">
    <subcellularLocation>
        <location evidence="1 15 16">Nucleus</location>
    </subcellularLocation>
</comment>
<feature type="compositionally biased region" description="Pro residues" evidence="17">
    <location>
        <begin position="682"/>
        <end position="701"/>
    </location>
</feature>
<dbReference type="InterPro" id="IPR001356">
    <property type="entry name" value="HD"/>
</dbReference>
<dbReference type="InParanoid" id="A0A3P8X5M3"/>
<dbReference type="PROSITE" id="PS50071">
    <property type="entry name" value="HOMEOBOX_2"/>
    <property type="match status" value="4"/>
</dbReference>
<keyword evidence="8" id="KW-0221">Differentiation</keyword>
<keyword evidence="12 15" id="KW-0371">Homeobox</keyword>
<dbReference type="CTD" id="386659"/>
<dbReference type="RefSeq" id="XP_008317581.2">
    <property type="nucleotide sequence ID" value="XM_008319359.3"/>
</dbReference>
<feature type="domain" description="Homeobox" evidence="18">
    <location>
        <begin position="577"/>
        <end position="631"/>
    </location>
</feature>
<comment type="similarity">
    <text evidence="2">Belongs to the ZHX family.</text>
</comment>
<accession>A0A3P8X5M3</accession>
<reference evidence="19" key="2">
    <citation type="submission" date="2025-08" db="UniProtKB">
        <authorList>
            <consortium name="Ensembl"/>
        </authorList>
    </citation>
    <scope>IDENTIFICATION</scope>
</reference>
<keyword evidence="4" id="KW-0597">Phosphoprotein</keyword>
<evidence type="ECO:0000256" key="4">
    <source>
        <dbReference type="ARBA" id="ARBA00022553"/>
    </source>
</evidence>
<reference evidence="19 20" key="1">
    <citation type="journal article" date="2014" name="Nat. Genet.">
        <title>Whole-genome sequence of a flatfish provides insights into ZW sex chromosome evolution and adaptation to a benthic lifestyle.</title>
        <authorList>
            <person name="Chen S."/>
            <person name="Zhang G."/>
            <person name="Shao C."/>
            <person name="Huang Q."/>
            <person name="Liu G."/>
            <person name="Zhang P."/>
            <person name="Song W."/>
            <person name="An N."/>
            <person name="Chalopin D."/>
            <person name="Volff J.N."/>
            <person name="Hong Y."/>
            <person name="Li Q."/>
            <person name="Sha Z."/>
            <person name="Zhou H."/>
            <person name="Xie M."/>
            <person name="Yu Q."/>
            <person name="Liu Y."/>
            <person name="Xiang H."/>
            <person name="Wang N."/>
            <person name="Wu K."/>
            <person name="Yang C."/>
            <person name="Zhou Q."/>
            <person name="Liao X."/>
            <person name="Yang L."/>
            <person name="Hu Q."/>
            <person name="Zhang J."/>
            <person name="Meng L."/>
            <person name="Jin L."/>
            <person name="Tian Y."/>
            <person name="Lian J."/>
            <person name="Yang J."/>
            <person name="Miao G."/>
            <person name="Liu S."/>
            <person name="Liang Z."/>
            <person name="Yan F."/>
            <person name="Li Y."/>
            <person name="Sun B."/>
            <person name="Zhang H."/>
            <person name="Zhang J."/>
            <person name="Zhu Y."/>
            <person name="Du M."/>
            <person name="Zhao Y."/>
            <person name="Schartl M."/>
            <person name="Tang Q."/>
            <person name="Wang J."/>
        </authorList>
    </citation>
    <scope>NUCLEOTIDE SEQUENCE</scope>
</reference>
<dbReference type="KEGG" id="csem:103385459"/>
<keyword evidence="10" id="KW-0805">Transcription regulation</keyword>
<dbReference type="SUPFAM" id="SSF57667">
    <property type="entry name" value="beta-beta-alpha zinc fingers"/>
    <property type="match status" value="2"/>
</dbReference>
<feature type="compositionally biased region" description="Acidic residues" evidence="17">
    <location>
        <begin position="774"/>
        <end position="783"/>
    </location>
</feature>